<evidence type="ECO:0000259" key="8">
    <source>
        <dbReference type="Pfam" id="PF07540"/>
    </source>
</evidence>
<evidence type="ECO:0000259" key="7">
    <source>
        <dbReference type="Pfam" id="PF03914"/>
    </source>
</evidence>
<keyword evidence="5" id="KW-0690">Ribosome biogenesis</keyword>
<feature type="region of interest" description="Disordered" evidence="6">
    <location>
        <begin position="341"/>
        <end position="361"/>
    </location>
</feature>
<evidence type="ECO:0000256" key="4">
    <source>
        <dbReference type="ARBA" id="ARBA00023242"/>
    </source>
</evidence>
<name>A0AAN6QCZ0_9PEZI</name>
<feature type="compositionally biased region" description="Basic residues" evidence="6">
    <location>
        <begin position="1"/>
        <end position="12"/>
    </location>
</feature>
<dbReference type="InterPro" id="IPR005612">
    <property type="entry name" value="CCAAT-binding_factor"/>
</dbReference>
<evidence type="ECO:0000256" key="2">
    <source>
        <dbReference type="ARBA" id="ARBA00007797"/>
    </source>
</evidence>
<dbReference type="GO" id="GO:0003682">
    <property type="term" value="F:chromatin binding"/>
    <property type="evidence" value="ECO:0007669"/>
    <property type="project" value="TreeGrafter"/>
</dbReference>
<evidence type="ECO:0000256" key="6">
    <source>
        <dbReference type="SAM" id="MobiDB-lite"/>
    </source>
</evidence>
<evidence type="ECO:0000256" key="5">
    <source>
        <dbReference type="PIRNR" id="PIRNR028977"/>
    </source>
</evidence>
<dbReference type="Proteomes" id="UP001305647">
    <property type="component" value="Unassembled WGS sequence"/>
</dbReference>
<dbReference type="Pfam" id="PF07540">
    <property type="entry name" value="NOC3p"/>
    <property type="match status" value="1"/>
</dbReference>
<dbReference type="Pfam" id="PF03914">
    <property type="entry name" value="CBF"/>
    <property type="match status" value="1"/>
</dbReference>
<dbReference type="AlphaFoldDB" id="A0AAN6QCZ0"/>
<dbReference type="SUPFAM" id="SSF48371">
    <property type="entry name" value="ARM repeat"/>
    <property type="match status" value="1"/>
</dbReference>
<feature type="compositionally biased region" description="Basic residues" evidence="6">
    <location>
        <begin position="352"/>
        <end position="361"/>
    </location>
</feature>
<dbReference type="GO" id="GO:0006270">
    <property type="term" value="P:DNA replication initiation"/>
    <property type="evidence" value="ECO:0007669"/>
    <property type="project" value="TreeGrafter"/>
</dbReference>
<feature type="region of interest" description="Disordered" evidence="6">
    <location>
        <begin position="535"/>
        <end position="554"/>
    </location>
</feature>
<feature type="region of interest" description="Disordered" evidence="6">
    <location>
        <begin position="44"/>
        <end position="116"/>
    </location>
</feature>
<evidence type="ECO:0000256" key="1">
    <source>
        <dbReference type="ARBA" id="ARBA00004604"/>
    </source>
</evidence>
<feature type="domain" description="Nucleolar complex-associated protein 3 N-terminal" evidence="8">
    <location>
        <begin position="124"/>
        <end position="215"/>
    </location>
</feature>
<accession>A0AAN6QCZ0</accession>
<sequence>MASRPSKRRRVTPPREDGHDSGPTDVTVQKAFFKSAANWNLEQAYESRTRKSKKKEAKKNSNEAGGRLPVKTAQGTWQVHDGADSVASDAEWLESEGDEGAIEEEPETVAPEEPKIPEREQIRKAQEELAKIATQLNEDPEEHPGAFKALARIGESPIPAVQKLCIVTQMTVYKDVIPGYRIRPASEDAAGEKLSKDVRRLRTYEQALVSGYQGYIKSLAQHASSPATRDRKRGPSVSTIAFTCACTLINAVPHFNFRGDLLRILVRKLSSRRLDDNFIKCRQALETLFQEDEEGNASMEAVSLITKMMKAREFRVDESVLNMFLHLRLLSEFVGKASQDRVSRPGDLANGKKAKAKKEFRTKRERKLLKQQKEADKVMAHADAAVSHEEREKMQSETLKMVFATYFRILKARTPHVMGAVLEGLARYAHLINQDFFGDLLEALKDLIRDSERPETEVDGETNDDEEDDELSVVRDSSREALLCTVTAFALLHGQDAHNARSDLHLDLSFFITNLYRSLLSLSVNPDLELGAKSLHLADPTDPSSGNPADRRDNKINLQTTTVLLMRCLSGVLLPPWNIRSVPPLRLAAFTKQLMSVALQTPEKSCQAVLGLLHDVVHTHGRKISALWNTEERKGDGTFKPLAETVEGTNPFTTTVWEGELLRKHYCPKVREELKAMEKELKGI</sequence>
<comment type="similarity">
    <text evidence="2 5">Belongs to the CBF/MAK21 family.</text>
</comment>
<feature type="domain" description="CCAAT-binding factor" evidence="7">
    <location>
        <begin position="481"/>
        <end position="672"/>
    </location>
</feature>
<dbReference type="GO" id="GO:0005730">
    <property type="term" value="C:nucleolus"/>
    <property type="evidence" value="ECO:0007669"/>
    <property type="project" value="UniProtKB-SubCell"/>
</dbReference>
<evidence type="ECO:0000256" key="3">
    <source>
        <dbReference type="ARBA" id="ARBA00023054"/>
    </source>
</evidence>
<feature type="region of interest" description="Disordered" evidence="6">
    <location>
        <begin position="1"/>
        <end position="28"/>
    </location>
</feature>
<proteinExistence type="inferred from homology"/>
<dbReference type="PANTHER" id="PTHR14428:SF5">
    <property type="entry name" value="NUCLEOLAR COMPLEX PROTEIN 3 HOMOLOG"/>
    <property type="match status" value="1"/>
</dbReference>
<keyword evidence="3" id="KW-0175">Coiled coil</keyword>
<gene>
    <name evidence="9" type="ORF">N658DRAFT_415341</name>
</gene>
<comment type="subcellular location">
    <subcellularLocation>
        <location evidence="1 5">Nucleus</location>
        <location evidence="1 5">Nucleolus</location>
    </subcellularLocation>
</comment>
<organism evidence="9 10">
    <name type="scientific">Parathielavia hyrcaniae</name>
    <dbReference type="NCBI Taxonomy" id="113614"/>
    <lineage>
        <taxon>Eukaryota</taxon>
        <taxon>Fungi</taxon>
        <taxon>Dikarya</taxon>
        <taxon>Ascomycota</taxon>
        <taxon>Pezizomycotina</taxon>
        <taxon>Sordariomycetes</taxon>
        <taxon>Sordariomycetidae</taxon>
        <taxon>Sordariales</taxon>
        <taxon>Chaetomiaceae</taxon>
        <taxon>Parathielavia</taxon>
    </lineage>
</organism>
<feature type="compositionally biased region" description="Acidic residues" evidence="6">
    <location>
        <begin position="91"/>
        <end position="107"/>
    </location>
</feature>
<dbReference type="GO" id="GO:0042254">
    <property type="term" value="P:ribosome biogenesis"/>
    <property type="evidence" value="ECO:0007669"/>
    <property type="project" value="UniProtKB-KW"/>
</dbReference>
<evidence type="ECO:0000313" key="10">
    <source>
        <dbReference type="Proteomes" id="UP001305647"/>
    </source>
</evidence>
<keyword evidence="4" id="KW-0539">Nucleus</keyword>
<feature type="region of interest" description="Disordered" evidence="6">
    <location>
        <begin position="452"/>
        <end position="471"/>
    </location>
</feature>
<dbReference type="InterPro" id="IPR016903">
    <property type="entry name" value="Nucleolar_cplx-assoc_3"/>
</dbReference>
<evidence type="ECO:0000313" key="9">
    <source>
        <dbReference type="EMBL" id="KAK4106504.1"/>
    </source>
</evidence>
<dbReference type="PANTHER" id="PTHR14428">
    <property type="entry name" value="NUCLEOLAR COMPLEX PROTEIN 3"/>
    <property type="match status" value="1"/>
</dbReference>
<protein>
    <recommendedName>
        <fullName evidence="5">Nucleolar complex-associated protein 3</fullName>
    </recommendedName>
</protein>
<reference evidence="9" key="2">
    <citation type="submission" date="2023-05" db="EMBL/GenBank/DDBJ databases">
        <authorList>
            <consortium name="Lawrence Berkeley National Laboratory"/>
            <person name="Steindorff A."/>
            <person name="Hensen N."/>
            <person name="Bonometti L."/>
            <person name="Westerberg I."/>
            <person name="Brannstrom I.O."/>
            <person name="Guillou S."/>
            <person name="Cros-Aarteil S."/>
            <person name="Calhoun S."/>
            <person name="Haridas S."/>
            <person name="Kuo A."/>
            <person name="Mondo S."/>
            <person name="Pangilinan J."/>
            <person name="Riley R."/>
            <person name="Labutti K."/>
            <person name="Andreopoulos B."/>
            <person name="Lipzen A."/>
            <person name="Chen C."/>
            <person name="Yanf M."/>
            <person name="Daum C."/>
            <person name="Ng V."/>
            <person name="Clum A."/>
            <person name="Ohm R."/>
            <person name="Martin F."/>
            <person name="Silar P."/>
            <person name="Natvig D."/>
            <person name="Lalanne C."/>
            <person name="Gautier V."/>
            <person name="Ament-Velasquez S.L."/>
            <person name="Kruys A."/>
            <person name="Hutchinson M.I."/>
            <person name="Powell A.J."/>
            <person name="Barry K."/>
            <person name="Miller A.N."/>
            <person name="Grigoriev I.V."/>
            <person name="Debuchy R."/>
            <person name="Gladieux P."/>
            <person name="Thoren M.H."/>
            <person name="Johannesson H."/>
        </authorList>
    </citation>
    <scope>NUCLEOTIDE SEQUENCE</scope>
    <source>
        <strain evidence="9">CBS 757.83</strain>
    </source>
</reference>
<feature type="compositionally biased region" description="Acidic residues" evidence="6">
    <location>
        <begin position="457"/>
        <end position="471"/>
    </location>
</feature>
<dbReference type="InterPro" id="IPR011501">
    <property type="entry name" value="Noc3_N"/>
</dbReference>
<keyword evidence="10" id="KW-1185">Reference proteome</keyword>
<dbReference type="InterPro" id="IPR016024">
    <property type="entry name" value="ARM-type_fold"/>
</dbReference>
<comment type="caution">
    <text evidence="9">The sequence shown here is derived from an EMBL/GenBank/DDBJ whole genome shotgun (WGS) entry which is preliminary data.</text>
</comment>
<reference evidence="9" key="1">
    <citation type="journal article" date="2023" name="Mol. Phylogenet. Evol.">
        <title>Genome-scale phylogeny and comparative genomics of the fungal order Sordariales.</title>
        <authorList>
            <person name="Hensen N."/>
            <person name="Bonometti L."/>
            <person name="Westerberg I."/>
            <person name="Brannstrom I.O."/>
            <person name="Guillou S."/>
            <person name="Cros-Aarteil S."/>
            <person name="Calhoun S."/>
            <person name="Haridas S."/>
            <person name="Kuo A."/>
            <person name="Mondo S."/>
            <person name="Pangilinan J."/>
            <person name="Riley R."/>
            <person name="LaButti K."/>
            <person name="Andreopoulos B."/>
            <person name="Lipzen A."/>
            <person name="Chen C."/>
            <person name="Yan M."/>
            <person name="Daum C."/>
            <person name="Ng V."/>
            <person name="Clum A."/>
            <person name="Steindorff A."/>
            <person name="Ohm R.A."/>
            <person name="Martin F."/>
            <person name="Silar P."/>
            <person name="Natvig D.O."/>
            <person name="Lalanne C."/>
            <person name="Gautier V."/>
            <person name="Ament-Velasquez S.L."/>
            <person name="Kruys A."/>
            <person name="Hutchinson M.I."/>
            <person name="Powell A.J."/>
            <person name="Barry K."/>
            <person name="Miller A.N."/>
            <person name="Grigoriev I.V."/>
            <person name="Debuchy R."/>
            <person name="Gladieux P."/>
            <person name="Hiltunen Thoren M."/>
            <person name="Johannesson H."/>
        </authorList>
    </citation>
    <scope>NUCLEOTIDE SEQUENCE</scope>
    <source>
        <strain evidence="9">CBS 757.83</strain>
    </source>
</reference>
<comment type="function">
    <text evidence="5">Required for synthesis of 60S ribosomal subunits and the transport of pre-ribosomes from the nucleoplasm to the cytoplasm.</text>
</comment>
<dbReference type="PIRSF" id="PIRSF028977">
    <property type="entry name" value="Nucleolar_complex_p3"/>
    <property type="match status" value="1"/>
</dbReference>
<dbReference type="EMBL" id="MU863624">
    <property type="protein sequence ID" value="KAK4106504.1"/>
    <property type="molecule type" value="Genomic_DNA"/>
</dbReference>
<feature type="compositionally biased region" description="Basic and acidic residues" evidence="6">
    <location>
        <begin position="13"/>
        <end position="22"/>
    </location>
</feature>